<feature type="transmembrane region" description="Helical" evidence="7">
    <location>
        <begin position="9"/>
        <end position="30"/>
    </location>
</feature>
<dbReference type="PANTHER" id="PTHR30465:SF93">
    <property type="entry name" value="OLIGOPEPTIDE TRANSPORT SYSTEM PERMEASE PROTEIN OPPB"/>
    <property type="match status" value="1"/>
</dbReference>
<feature type="transmembrane region" description="Helical" evidence="7">
    <location>
        <begin position="99"/>
        <end position="120"/>
    </location>
</feature>
<evidence type="ECO:0000313" key="10">
    <source>
        <dbReference type="Proteomes" id="UP001333102"/>
    </source>
</evidence>
<keyword evidence="10" id="KW-1185">Reference proteome</keyword>
<keyword evidence="3" id="KW-1003">Cell membrane</keyword>
<feature type="transmembrane region" description="Helical" evidence="7">
    <location>
        <begin position="225"/>
        <end position="251"/>
    </location>
</feature>
<comment type="similarity">
    <text evidence="7">Belongs to the binding-protein-dependent transport system permease family.</text>
</comment>
<organism evidence="9 10">
    <name type="scientific">Geochorda subterranea</name>
    <dbReference type="NCBI Taxonomy" id="3109564"/>
    <lineage>
        <taxon>Bacteria</taxon>
        <taxon>Bacillati</taxon>
        <taxon>Bacillota</taxon>
        <taxon>Limnochordia</taxon>
        <taxon>Limnochordales</taxon>
        <taxon>Geochordaceae</taxon>
        <taxon>Geochorda</taxon>
    </lineage>
</organism>
<dbReference type="Gene3D" id="1.10.3720.10">
    <property type="entry name" value="MetI-like"/>
    <property type="match status" value="1"/>
</dbReference>
<dbReference type="SUPFAM" id="SSF161098">
    <property type="entry name" value="MetI-like"/>
    <property type="match status" value="1"/>
</dbReference>
<comment type="subcellular location">
    <subcellularLocation>
        <location evidence="1 7">Cell membrane</location>
        <topology evidence="1 7">Multi-pass membrane protein</topology>
    </subcellularLocation>
</comment>
<dbReference type="InterPro" id="IPR000515">
    <property type="entry name" value="MetI-like"/>
</dbReference>
<keyword evidence="5 7" id="KW-1133">Transmembrane helix</keyword>
<evidence type="ECO:0000256" key="6">
    <source>
        <dbReference type="ARBA" id="ARBA00023136"/>
    </source>
</evidence>
<evidence type="ECO:0000256" key="4">
    <source>
        <dbReference type="ARBA" id="ARBA00022692"/>
    </source>
</evidence>
<dbReference type="InterPro" id="IPR035906">
    <property type="entry name" value="MetI-like_sf"/>
</dbReference>
<evidence type="ECO:0000313" key="9">
    <source>
        <dbReference type="EMBL" id="WRP15379.1"/>
    </source>
</evidence>
<evidence type="ECO:0000256" key="7">
    <source>
        <dbReference type="RuleBase" id="RU363032"/>
    </source>
</evidence>
<evidence type="ECO:0000256" key="3">
    <source>
        <dbReference type="ARBA" id="ARBA00022475"/>
    </source>
</evidence>
<gene>
    <name evidence="9" type="ORF">VLY81_04230</name>
</gene>
<evidence type="ECO:0000256" key="1">
    <source>
        <dbReference type="ARBA" id="ARBA00004651"/>
    </source>
</evidence>
<dbReference type="Pfam" id="PF00528">
    <property type="entry name" value="BPD_transp_1"/>
    <property type="match status" value="1"/>
</dbReference>
<dbReference type="EMBL" id="CP141614">
    <property type="protein sequence ID" value="WRP15379.1"/>
    <property type="molecule type" value="Genomic_DNA"/>
</dbReference>
<keyword evidence="2 7" id="KW-0813">Transport</keyword>
<dbReference type="CDD" id="cd06261">
    <property type="entry name" value="TM_PBP2"/>
    <property type="match status" value="1"/>
</dbReference>
<evidence type="ECO:0000259" key="8">
    <source>
        <dbReference type="PROSITE" id="PS50928"/>
    </source>
</evidence>
<name>A0ABZ1BRL8_9FIRM</name>
<evidence type="ECO:0000256" key="5">
    <source>
        <dbReference type="ARBA" id="ARBA00022989"/>
    </source>
</evidence>
<keyword evidence="4 7" id="KW-0812">Transmembrane</keyword>
<feature type="domain" description="ABC transmembrane type-1" evidence="8">
    <location>
        <begin position="93"/>
        <end position="290"/>
    </location>
</feature>
<reference evidence="10" key="1">
    <citation type="submission" date="2023-12" db="EMBL/GenBank/DDBJ databases">
        <title>Novel isolates from deep terrestrial aquifers shed light on the physiology and ecology of the class Limnochordia.</title>
        <authorList>
            <person name="Karnachuk O.V."/>
            <person name="Lukina A.P."/>
            <person name="Avakyan M.R."/>
            <person name="Kadnikov V."/>
            <person name="Begmatov S."/>
            <person name="Beletsky A.V."/>
            <person name="Mardanov A.V."/>
            <person name="Ravin N.V."/>
        </authorList>
    </citation>
    <scope>NUCLEOTIDE SEQUENCE [LARGE SCALE GENOMIC DNA]</scope>
    <source>
        <strain evidence="10">LN</strain>
    </source>
</reference>
<dbReference type="PANTHER" id="PTHR30465">
    <property type="entry name" value="INNER MEMBRANE ABC TRANSPORTER"/>
    <property type="match status" value="1"/>
</dbReference>
<dbReference type="Proteomes" id="UP001333102">
    <property type="component" value="Chromosome"/>
</dbReference>
<protein>
    <submittedName>
        <fullName evidence="9">ABC transporter permease</fullName>
    </submittedName>
</protein>
<dbReference type="InterPro" id="IPR045621">
    <property type="entry name" value="BPD_transp_1_N"/>
</dbReference>
<sequence length="308" mass="34285">MLRYVTRRLVYAVVTLWFIATLTFVLMHLVPGDPFSSEKLTPQIHQLMLKKYNMDRPLWQQYLTYLGNLVRGDLGYSMRQMNRTVTDMIREGFPVSAHLGLQALAVGLTAGLALGTVAALHHNRWPDYAAVFLALVFISVPNFVVGSIAQYVFGVKLGWLPVARWETPIHTLLPTLTLAVSMLAGQTRLMRTSVLEVLGQDYIRTARSKGLSSGEVLRRHTLRNAILPIVTIMGPLTAGIVTGTFVVETMFGIPGLGKYYVQSVYNRDYPLIMGTTVFYSVLLVGLNLLVDLAYTLVDPRIRLGKAAD</sequence>
<evidence type="ECO:0000256" key="2">
    <source>
        <dbReference type="ARBA" id="ARBA00022448"/>
    </source>
</evidence>
<feature type="transmembrane region" description="Helical" evidence="7">
    <location>
        <begin position="165"/>
        <end position="185"/>
    </location>
</feature>
<dbReference type="Pfam" id="PF19300">
    <property type="entry name" value="BPD_transp_1_N"/>
    <property type="match status" value="1"/>
</dbReference>
<dbReference type="PROSITE" id="PS50928">
    <property type="entry name" value="ABC_TM1"/>
    <property type="match status" value="1"/>
</dbReference>
<dbReference type="RefSeq" id="WP_324669782.1">
    <property type="nucleotide sequence ID" value="NZ_CP141614.1"/>
</dbReference>
<accession>A0ABZ1BRL8</accession>
<feature type="transmembrane region" description="Helical" evidence="7">
    <location>
        <begin position="132"/>
        <end position="153"/>
    </location>
</feature>
<proteinExistence type="inferred from homology"/>
<feature type="transmembrane region" description="Helical" evidence="7">
    <location>
        <begin position="271"/>
        <end position="297"/>
    </location>
</feature>
<keyword evidence="6 7" id="KW-0472">Membrane</keyword>